<evidence type="ECO:0000313" key="1">
    <source>
        <dbReference type="EMBL" id="GAH76516.1"/>
    </source>
</evidence>
<dbReference type="EMBL" id="BARU01042829">
    <property type="protein sequence ID" value="GAH76516.1"/>
    <property type="molecule type" value="Genomic_DNA"/>
</dbReference>
<accession>X1I2A8</accession>
<proteinExistence type="predicted"/>
<name>X1I2A8_9ZZZZ</name>
<dbReference type="AlphaFoldDB" id="X1I2A8"/>
<comment type="caution">
    <text evidence="1">The sequence shown here is derived from an EMBL/GenBank/DDBJ whole genome shotgun (WGS) entry which is preliminary data.</text>
</comment>
<organism evidence="1">
    <name type="scientific">marine sediment metagenome</name>
    <dbReference type="NCBI Taxonomy" id="412755"/>
    <lineage>
        <taxon>unclassified sequences</taxon>
        <taxon>metagenomes</taxon>
        <taxon>ecological metagenomes</taxon>
    </lineage>
</organism>
<gene>
    <name evidence="1" type="ORF">S03H2_65721</name>
</gene>
<sequence length="201" mass="22205">MDGFVQNSFYLIRFDYRTESALIFEFNDETASLSWWKIFGGIDGGAAGMSFDNIVAFPPGKLEGKFPNETVGSAANYDYTFGSLDLNNSQPQEGYIDNFRLIKTDISHKIRLFLSRSGDTLEPLISGSYRFSVYVKVDPSAGTINRFSAGRVTLGITGGSIDDGEGNFAESSFIIKLKDKGTFRAIIKSYKIEGILNKAIH</sequence>
<feature type="non-terminal residue" evidence="1">
    <location>
        <position position="201"/>
    </location>
</feature>
<reference evidence="1" key="1">
    <citation type="journal article" date="2014" name="Front. Microbiol.">
        <title>High frequency of phylogenetically diverse reductive dehalogenase-homologous genes in deep subseafloor sedimentary metagenomes.</title>
        <authorList>
            <person name="Kawai M."/>
            <person name="Futagami T."/>
            <person name="Toyoda A."/>
            <person name="Takaki Y."/>
            <person name="Nishi S."/>
            <person name="Hori S."/>
            <person name="Arai W."/>
            <person name="Tsubouchi T."/>
            <person name="Morono Y."/>
            <person name="Uchiyama I."/>
            <person name="Ito T."/>
            <person name="Fujiyama A."/>
            <person name="Inagaki F."/>
            <person name="Takami H."/>
        </authorList>
    </citation>
    <scope>NUCLEOTIDE SEQUENCE</scope>
    <source>
        <strain evidence="1">Expedition CK06-06</strain>
    </source>
</reference>
<protein>
    <submittedName>
        <fullName evidence="1">Uncharacterized protein</fullName>
    </submittedName>
</protein>